<accession>A0A518EX30</accession>
<protein>
    <submittedName>
        <fullName evidence="2">Uncharacterized protein</fullName>
    </submittedName>
</protein>
<keyword evidence="3" id="KW-1185">Reference proteome</keyword>
<evidence type="ECO:0000313" key="2">
    <source>
        <dbReference type="EMBL" id="QDV08654.1"/>
    </source>
</evidence>
<dbReference type="EMBL" id="CP036434">
    <property type="protein sequence ID" value="QDV08654.1"/>
    <property type="molecule type" value="Genomic_DNA"/>
</dbReference>
<reference evidence="2 3" key="1">
    <citation type="submission" date="2019-02" db="EMBL/GenBank/DDBJ databases">
        <title>Deep-cultivation of Planctomycetes and their phenomic and genomic characterization uncovers novel biology.</title>
        <authorList>
            <person name="Wiegand S."/>
            <person name="Jogler M."/>
            <person name="Boedeker C."/>
            <person name="Pinto D."/>
            <person name="Vollmers J."/>
            <person name="Rivas-Marin E."/>
            <person name="Kohn T."/>
            <person name="Peeters S.H."/>
            <person name="Heuer A."/>
            <person name="Rast P."/>
            <person name="Oberbeckmann S."/>
            <person name="Bunk B."/>
            <person name="Jeske O."/>
            <person name="Meyerdierks A."/>
            <person name="Storesund J.E."/>
            <person name="Kallscheuer N."/>
            <person name="Luecker S."/>
            <person name="Lage O.M."/>
            <person name="Pohl T."/>
            <person name="Merkel B.J."/>
            <person name="Hornburger P."/>
            <person name="Mueller R.-W."/>
            <person name="Bruemmer F."/>
            <person name="Labrenz M."/>
            <person name="Spormann A.M."/>
            <person name="Op den Camp H."/>
            <person name="Overmann J."/>
            <person name="Amann R."/>
            <person name="Jetten M.S.M."/>
            <person name="Mascher T."/>
            <person name="Medema M.H."/>
            <person name="Devos D.P."/>
            <person name="Kaster A.-K."/>
            <person name="Ovreas L."/>
            <person name="Rohde M."/>
            <person name="Galperin M.Y."/>
            <person name="Jogler C."/>
        </authorList>
    </citation>
    <scope>NUCLEOTIDE SEQUENCE [LARGE SCALE GENOMIC DNA]</scope>
    <source>
        <strain evidence="2 3">Poly30</strain>
    </source>
</reference>
<keyword evidence="1" id="KW-1133">Transmembrane helix</keyword>
<keyword evidence="1" id="KW-0472">Membrane</keyword>
<proteinExistence type="predicted"/>
<evidence type="ECO:0000313" key="3">
    <source>
        <dbReference type="Proteomes" id="UP000320390"/>
    </source>
</evidence>
<dbReference type="RefSeq" id="WP_145201707.1">
    <property type="nucleotide sequence ID" value="NZ_CP036434.1"/>
</dbReference>
<dbReference type="Proteomes" id="UP000320390">
    <property type="component" value="Chromosome"/>
</dbReference>
<gene>
    <name evidence="2" type="ORF">Poly30_42070</name>
</gene>
<sequence length="134" mass="14874">MNLRKHNPDTLSAPREVIEVEVERLGVQPSRIEVIQTRAVSVLKPIMLGGLVDLCDILSMPALAPIFLPLGMVVGYIFARWLDAPPTWRVIIAALVGVYWVVPFTSPIPVAAATAAFVYIFKPDVMRRDPILDR</sequence>
<name>A0A518EX30_9BACT</name>
<evidence type="ECO:0000256" key="1">
    <source>
        <dbReference type="SAM" id="Phobius"/>
    </source>
</evidence>
<dbReference type="AlphaFoldDB" id="A0A518EX30"/>
<feature type="transmembrane region" description="Helical" evidence="1">
    <location>
        <begin position="91"/>
        <end position="121"/>
    </location>
</feature>
<keyword evidence="1" id="KW-0812">Transmembrane</keyword>
<organism evidence="2 3">
    <name type="scientific">Saltatorellus ferox</name>
    <dbReference type="NCBI Taxonomy" id="2528018"/>
    <lineage>
        <taxon>Bacteria</taxon>
        <taxon>Pseudomonadati</taxon>
        <taxon>Planctomycetota</taxon>
        <taxon>Planctomycetia</taxon>
        <taxon>Planctomycetia incertae sedis</taxon>
        <taxon>Saltatorellus</taxon>
    </lineage>
</organism>
<feature type="transmembrane region" description="Helical" evidence="1">
    <location>
        <begin position="57"/>
        <end position="79"/>
    </location>
</feature>